<dbReference type="EMBL" id="JASBRG010000001">
    <property type="protein sequence ID" value="MDI3318728.1"/>
    <property type="molecule type" value="Genomic_DNA"/>
</dbReference>
<keyword evidence="2" id="KW-1003">Cell membrane</keyword>
<dbReference type="InterPro" id="IPR052159">
    <property type="entry name" value="Competence_DNA_uptake"/>
</dbReference>
<keyword evidence="4 6" id="KW-1133">Transmembrane helix</keyword>
<feature type="transmembrane region" description="Helical" evidence="6">
    <location>
        <begin position="448"/>
        <end position="468"/>
    </location>
</feature>
<feature type="transmembrane region" description="Helical" evidence="6">
    <location>
        <begin position="63"/>
        <end position="83"/>
    </location>
</feature>
<dbReference type="Pfam" id="PF13567">
    <property type="entry name" value="DUF4131"/>
    <property type="match status" value="1"/>
</dbReference>
<feature type="transmembrane region" description="Helical" evidence="6">
    <location>
        <begin position="516"/>
        <end position="536"/>
    </location>
</feature>
<evidence type="ECO:0000256" key="4">
    <source>
        <dbReference type="ARBA" id="ARBA00022989"/>
    </source>
</evidence>
<feature type="transmembrane region" description="Helical" evidence="6">
    <location>
        <begin position="367"/>
        <end position="384"/>
    </location>
</feature>
<dbReference type="InterPro" id="IPR004477">
    <property type="entry name" value="ComEC_N"/>
</dbReference>
<evidence type="ECO:0000259" key="8">
    <source>
        <dbReference type="Pfam" id="PF13567"/>
    </source>
</evidence>
<feature type="transmembrane region" description="Helical" evidence="6">
    <location>
        <begin position="423"/>
        <end position="441"/>
    </location>
</feature>
<accession>A0ABT6R841</accession>
<keyword evidence="10" id="KW-1185">Reference proteome</keyword>
<evidence type="ECO:0000256" key="3">
    <source>
        <dbReference type="ARBA" id="ARBA00022692"/>
    </source>
</evidence>
<comment type="caution">
    <text evidence="9">The sequence shown here is derived from an EMBL/GenBank/DDBJ whole genome shotgun (WGS) entry which is preliminary data.</text>
</comment>
<feature type="domain" description="DUF4131" evidence="8">
    <location>
        <begin position="34"/>
        <end position="198"/>
    </location>
</feature>
<comment type="subcellular location">
    <subcellularLocation>
        <location evidence="1">Cell membrane</location>
        <topology evidence="1">Multi-pass membrane protein</topology>
    </subcellularLocation>
</comment>
<dbReference type="RefSeq" id="WP_282332854.1">
    <property type="nucleotide sequence ID" value="NZ_JASBRG010000001.1"/>
</dbReference>
<protein>
    <submittedName>
        <fullName evidence="9">ComEC/Rec2 family competence protein</fullName>
    </submittedName>
</protein>
<feature type="transmembrane region" description="Helical" evidence="6">
    <location>
        <begin position="488"/>
        <end position="509"/>
    </location>
</feature>
<evidence type="ECO:0000256" key="6">
    <source>
        <dbReference type="SAM" id="Phobius"/>
    </source>
</evidence>
<evidence type="ECO:0000313" key="10">
    <source>
        <dbReference type="Proteomes" id="UP001226434"/>
    </source>
</evidence>
<dbReference type="NCBIfam" id="TIGR00360">
    <property type="entry name" value="ComEC_N-term"/>
    <property type="match status" value="1"/>
</dbReference>
<name>A0ABT6R841_9BACT</name>
<keyword evidence="5 6" id="KW-0472">Membrane</keyword>
<sequence length="690" mass="78543">MQYTIHLWKQAPFLRLVISFIAGLLMQYHFAFVLNTWLVIAAIAFLVFVVFLSLPLKRKFTQSWISGVAINTTMICLGGILLYKNTGTNDAWCVKNNYASQKLLVTLEEPLTEKEKSFKAKASVEMMGDDSSCKSATGNIIVYLQKDSVRPALTYGSQIVIDKPLQPIRNSGNPACFNYEQYCAFQRIYYQVFLKPDEYVILKEKKTNAAKKMLFNASDAITGILQKYITSKKELGLAEALLIGYKEDLDKTLVQSYSNTGVVHIIAISGLHLGVIYFLLLFLLKPLNDKRKFNRILKPVIVILFLWSFSIMSGASPSVLRSAVMFTCIVIGNSISKQSSVYNTLSASAFLLLCYNPFWLWDVGFQLSYAALLSIVIFMKPVYNCIDIKNKLLDKIWQAAAVTIAAQILTTPISIYYFHQFPIFFLMTNLLAVPISTIILIGEIVLCAVSFVTPVAIAFGKILTWLLWLMNTIVERIEAIPFNMWGSLQISILQNLVLYIFIASIALWLLKNHKRYIYVSLLSLLLFVCLRTYSFYEASKQERLIVYNVPQKQAIDIINGRNYQFIGDKELLQDAFLQNFHLKPSRILQRIKPEPTTTENVIVWEGKRIVILNDSKGYEKAEEKLNADVIIVSHNPKLNISDITNAFNCKTIVFDGSNADWKIEKWKEECEQINQKYFSVKDNGAFIVNL</sequence>
<feature type="domain" description="ComEC/Rec2-related protein" evidence="7">
    <location>
        <begin position="241"/>
        <end position="511"/>
    </location>
</feature>
<feature type="transmembrane region" description="Helical" evidence="6">
    <location>
        <begin position="396"/>
        <end position="417"/>
    </location>
</feature>
<evidence type="ECO:0000313" key="9">
    <source>
        <dbReference type="EMBL" id="MDI3318728.1"/>
    </source>
</evidence>
<dbReference type="PANTHER" id="PTHR30619:SF1">
    <property type="entry name" value="RECOMBINATION PROTEIN 2"/>
    <property type="match status" value="1"/>
</dbReference>
<feature type="transmembrane region" description="Helical" evidence="6">
    <location>
        <begin position="36"/>
        <end position="56"/>
    </location>
</feature>
<reference evidence="9 10" key="1">
    <citation type="submission" date="2023-05" db="EMBL/GenBank/DDBJ databases">
        <title>Genome sequence of Pinibacter sp. MAH-24.</title>
        <authorList>
            <person name="Huq M.A."/>
        </authorList>
    </citation>
    <scope>NUCLEOTIDE SEQUENCE [LARGE SCALE GENOMIC DNA]</scope>
    <source>
        <strain evidence="9 10">MAH-24</strain>
    </source>
</reference>
<dbReference type="Proteomes" id="UP001226434">
    <property type="component" value="Unassembled WGS sequence"/>
</dbReference>
<evidence type="ECO:0000256" key="1">
    <source>
        <dbReference type="ARBA" id="ARBA00004651"/>
    </source>
</evidence>
<proteinExistence type="predicted"/>
<feature type="transmembrane region" description="Helical" evidence="6">
    <location>
        <begin position="12"/>
        <end position="30"/>
    </location>
</feature>
<feature type="transmembrane region" description="Helical" evidence="6">
    <location>
        <begin position="261"/>
        <end position="284"/>
    </location>
</feature>
<dbReference type="Pfam" id="PF03772">
    <property type="entry name" value="Competence"/>
    <property type="match status" value="1"/>
</dbReference>
<organism evidence="9 10">
    <name type="scientific">Pinibacter soli</name>
    <dbReference type="NCBI Taxonomy" id="3044211"/>
    <lineage>
        <taxon>Bacteria</taxon>
        <taxon>Pseudomonadati</taxon>
        <taxon>Bacteroidota</taxon>
        <taxon>Chitinophagia</taxon>
        <taxon>Chitinophagales</taxon>
        <taxon>Chitinophagaceae</taxon>
        <taxon>Pinibacter</taxon>
    </lineage>
</organism>
<evidence type="ECO:0000259" key="7">
    <source>
        <dbReference type="Pfam" id="PF03772"/>
    </source>
</evidence>
<evidence type="ECO:0000256" key="2">
    <source>
        <dbReference type="ARBA" id="ARBA00022475"/>
    </source>
</evidence>
<gene>
    <name evidence="9" type="ORF">QJ048_03030</name>
</gene>
<dbReference type="PANTHER" id="PTHR30619">
    <property type="entry name" value="DNA INTERNALIZATION/COMPETENCE PROTEIN COMEC/REC2"/>
    <property type="match status" value="1"/>
</dbReference>
<feature type="transmembrane region" description="Helical" evidence="6">
    <location>
        <begin position="296"/>
        <end position="312"/>
    </location>
</feature>
<dbReference type="InterPro" id="IPR025405">
    <property type="entry name" value="DUF4131"/>
</dbReference>
<keyword evidence="3 6" id="KW-0812">Transmembrane</keyword>
<evidence type="ECO:0000256" key="5">
    <source>
        <dbReference type="ARBA" id="ARBA00023136"/>
    </source>
</evidence>